<sequence length="93" mass="10418">MTRFVGVADRHQIALLPHRLDDYVSDDNPVRIVDVFVDELDLAGLGFCWCDAGRDGQARLSSRDTAEALPLRLPQPSRLQPLDLLRKSGELFS</sequence>
<accession>A0A088B376</accession>
<reference evidence="1" key="1">
    <citation type="journal article" date="2014" name="PLoS ONE">
        <title>Genome Information of Methylobacterium oryzae, a Plant-Probiotic Methylotroph in the Phyllosphere.</title>
        <authorList>
            <person name="Kwak M.J."/>
            <person name="Jeong H."/>
            <person name="Madhaiyan M."/>
            <person name="Lee Y."/>
            <person name="Sa T.M."/>
            <person name="Oh T.K."/>
            <person name="Kim J.F."/>
        </authorList>
    </citation>
    <scope>NUCLEOTIDE SEQUENCE</scope>
    <source>
        <strain evidence="1">CBMB20</strain>
        <plasmid evidence="1">pMOC1</plasmid>
    </source>
</reference>
<keyword evidence="1" id="KW-0614">Plasmid</keyword>
<name>A0A088B376_9HYPH</name>
<proteinExistence type="predicted"/>
<geneLocation type="plasmid" evidence="1">
    <name>pMOC1</name>
</geneLocation>
<dbReference type="AlphaFoldDB" id="A0A088B376"/>
<dbReference type="EMBL" id="JX627580">
    <property type="protein sequence ID" value="AGO88314.1"/>
    <property type="molecule type" value="Genomic_DNA"/>
</dbReference>
<evidence type="ECO:0000313" key="1">
    <source>
        <dbReference type="EMBL" id="AGO88314.1"/>
    </source>
</evidence>
<gene>
    <name evidence="1" type="ORF">MOC_1p0076</name>
</gene>
<protein>
    <submittedName>
        <fullName evidence="1">Transposase IS4 family protein</fullName>
    </submittedName>
</protein>
<organism evidence="1">
    <name type="scientific">Methylobacterium oryzae CBMB20</name>
    <dbReference type="NCBI Taxonomy" id="693986"/>
    <lineage>
        <taxon>Bacteria</taxon>
        <taxon>Pseudomonadati</taxon>
        <taxon>Pseudomonadota</taxon>
        <taxon>Alphaproteobacteria</taxon>
        <taxon>Hyphomicrobiales</taxon>
        <taxon>Methylobacteriaceae</taxon>
        <taxon>Methylobacterium</taxon>
    </lineage>
</organism>